<evidence type="ECO:0000256" key="1">
    <source>
        <dbReference type="SAM" id="MobiDB-lite"/>
    </source>
</evidence>
<dbReference type="AlphaFoldDB" id="A0AAV0U529"/>
<evidence type="ECO:0000259" key="2">
    <source>
        <dbReference type="PROSITE" id="PS50812"/>
    </source>
</evidence>
<comment type="caution">
    <text evidence="3">The sequence shown here is derived from an EMBL/GenBank/DDBJ whole genome shotgun (WGS) entry which is preliminary data.</text>
</comment>
<name>A0AAV0U529_HYABA</name>
<dbReference type="EMBL" id="CANTFL010001103">
    <property type="protein sequence ID" value="CAI5731473.1"/>
    <property type="molecule type" value="Genomic_DNA"/>
</dbReference>
<dbReference type="Pfam" id="PF00855">
    <property type="entry name" value="PWWP"/>
    <property type="match status" value="1"/>
</dbReference>
<dbReference type="PROSITE" id="PS50812">
    <property type="entry name" value="PWWP"/>
    <property type="match status" value="1"/>
</dbReference>
<dbReference type="Gene3D" id="2.30.30.140">
    <property type="match status" value="2"/>
</dbReference>
<feature type="region of interest" description="Disordered" evidence="1">
    <location>
        <begin position="297"/>
        <end position="328"/>
    </location>
</feature>
<feature type="compositionally biased region" description="Basic residues" evidence="1">
    <location>
        <begin position="297"/>
        <end position="308"/>
    </location>
</feature>
<protein>
    <recommendedName>
        <fullName evidence="2">PWWP domain-containing protein</fullName>
    </recommendedName>
</protein>
<feature type="compositionally biased region" description="Polar residues" evidence="1">
    <location>
        <begin position="537"/>
        <end position="547"/>
    </location>
</feature>
<dbReference type="InterPro" id="IPR000313">
    <property type="entry name" value="PWWP_dom"/>
</dbReference>
<dbReference type="Proteomes" id="UP001162031">
    <property type="component" value="Unassembled WGS sequence"/>
</dbReference>
<evidence type="ECO:0000313" key="4">
    <source>
        <dbReference type="Proteomes" id="UP001162031"/>
    </source>
</evidence>
<dbReference type="CDD" id="cd20104">
    <property type="entry name" value="MBT_PHF20L1-like"/>
    <property type="match status" value="1"/>
</dbReference>
<feature type="region of interest" description="Disordered" evidence="1">
    <location>
        <begin position="530"/>
        <end position="560"/>
    </location>
</feature>
<reference evidence="3" key="1">
    <citation type="submission" date="2022-12" db="EMBL/GenBank/DDBJ databases">
        <authorList>
            <person name="Webb A."/>
        </authorList>
    </citation>
    <scope>NUCLEOTIDE SEQUENCE</scope>
    <source>
        <strain evidence="3">Hp1</strain>
    </source>
</reference>
<feature type="compositionally biased region" description="Low complexity" evidence="1">
    <location>
        <begin position="548"/>
        <end position="560"/>
    </location>
</feature>
<feature type="domain" description="PWWP" evidence="2">
    <location>
        <begin position="75"/>
        <end position="137"/>
    </location>
</feature>
<gene>
    <name evidence="3" type="ORF">HBR001_LOCUS5203</name>
</gene>
<dbReference type="CDD" id="cd05162">
    <property type="entry name" value="PWWP"/>
    <property type="match status" value="1"/>
</dbReference>
<keyword evidence="4" id="KW-1185">Reference proteome</keyword>
<organism evidence="3 4">
    <name type="scientific">Hyaloperonospora brassicae</name>
    <name type="common">Brassica downy mildew</name>
    <name type="synonym">Peronospora brassicae</name>
    <dbReference type="NCBI Taxonomy" id="162125"/>
    <lineage>
        <taxon>Eukaryota</taxon>
        <taxon>Sar</taxon>
        <taxon>Stramenopiles</taxon>
        <taxon>Oomycota</taxon>
        <taxon>Peronosporomycetes</taxon>
        <taxon>Peronosporales</taxon>
        <taxon>Peronosporaceae</taxon>
        <taxon>Hyaloperonospora</taxon>
    </lineage>
</organism>
<evidence type="ECO:0000313" key="3">
    <source>
        <dbReference type="EMBL" id="CAI5731473.1"/>
    </source>
</evidence>
<accession>A0AAV0U529</accession>
<proteinExistence type="predicted"/>
<sequence>MAECPLQTPTLHVGDWIDVLDGDGIWNVAQVLRLATSEMVEVTYDCWGAEYNEVLPRDSDRIAPYGTHTWSVKCWAKLDTWPWWPAVLTVRAPGSAVGAQNLRREERLLVDFLDHTEFLERCRCWVKQNQTMALDCHQDTRKRLMTLKSKKRTNVMDARASKLALAKTLLAQCDARDKFPKFCEGTLPVQFENRCTRPNTEVRLEMGEQRWMRGFADNRVNHAAAHAYAPVLAGDGNGHELLSVATKTDADRTRPESSASSIEVNEHRSLWSTRMMDVANASLKSADALNVPESMKLPRKPKESRKRAISNAGDEVFGSTHESDPVDSKCVQQYSAAEGVMKSTADPEESRVQTRRYGKTPKVLKISKASASGPLPHFPVHVSDLLKEKCRDDKDIANHVRLCATKGVPVKKLPVLDRRMGKIHAVLRGSLPGELKLENKNVSPMERLARSTEATLQAYKKLRDTEAAVGGKLTELVEKTAEAEELWRRYTDSLWVDSSTSAPFRGTQQFDDGIDQAVWSTVKAAGETDGAIDENRSCASETSGSRGTLQKSSSAKTASQSECGSAAAPCTSRCQLAAELDDMKAGLLASSDGQGVFPRMKHARNGTPTPAGCPLPHHSSHRKEVKCCCSNISSQSVSQQLSGSWPRDHSSSTFSLRDDFSISQWYRELYPKSFDLERL</sequence>